<protein>
    <submittedName>
        <fullName evidence="10">p-loop containing nucleoside triphosphate hydrolase</fullName>
    </submittedName>
</protein>
<dbReference type="GO" id="GO:0005524">
    <property type="term" value="F:ATP binding"/>
    <property type="evidence" value="ECO:0007669"/>
    <property type="project" value="UniProtKB-KW"/>
</dbReference>
<reference evidence="10 11" key="1">
    <citation type="journal article" date="2015" name="Sci. Rep.">
        <title>Genome of the facultative scuticociliatosis pathogen Pseudocohnilembus persalinus provides insight into its virulence through horizontal gene transfer.</title>
        <authorList>
            <person name="Xiong J."/>
            <person name="Wang G."/>
            <person name="Cheng J."/>
            <person name="Tian M."/>
            <person name="Pan X."/>
            <person name="Warren A."/>
            <person name="Jiang C."/>
            <person name="Yuan D."/>
            <person name="Miao W."/>
        </authorList>
    </citation>
    <scope>NUCLEOTIDE SEQUENCE [LARGE SCALE GENOMIC DNA]</scope>
    <source>
        <strain evidence="10">36N120E</strain>
    </source>
</reference>
<comment type="caution">
    <text evidence="10">The sequence shown here is derived from an EMBL/GenBank/DDBJ whole genome shotgun (WGS) entry which is preliminary data.</text>
</comment>
<dbReference type="InterPro" id="IPR001650">
    <property type="entry name" value="Helicase_C-like"/>
</dbReference>
<keyword evidence="1" id="KW-0547">Nucleotide-binding</keyword>
<keyword evidence="2 10" id="KW-0378">Hydrolase</keyword>
<dbReference type="Pfam" id="PF00270">
    <property type="entry name" value="DEAD"/>
    <property type="match status" value="1"/>
</dbReference>
<dbReference type="EMBL" id="LDAU01000052">
    <property type="protein sequence ID" value="KRX09329.1"/>
    <property type="molecule type" value="Genomic_DNA"/>
</dbReference>
<evidence type="ECO:0000256" key="2">
    <source>
        <dbReference type="ARBA" id="ARBA00022801"/>
    </source>
</evidence>
<dbReference type="InterPro" id="IPR014014">
    <property type="entry name" value="RNA_helicase_DEAD_Q_motif"/>
</dbReference>
<dbReference type="SMART" id="SM00487">
    <property type="entry name" value="DEXDc"/>
    <property type="match status" value="1"/>
</dbReference>
<dbReference type="InterPro" id="IPR027417">
    <property type="entry name" value="P-loop_NTPase"/>
</dbReference>
<dbReference type="PANTHER" id="PTHR47959:SF1">
    <property type="entry name" value="ATP-DEPENDENT RNA HELICASE DBPA"/>
    <property type="match status" value="1"/>
</dbReference>
<evidence type="ECO:0000313" key="11">
    <source>
        <dbReference type="Proteomes" id="UP000054937"/>
    </source>
</evidence>
<dbReference type="PANTHER" id="PTHR47959">
    <property type="entry name" value="ATP-DEPENDENT RNA HELICASE RHLE-RELATED"/>
    <property type="match status" value="1"/>
</dbReference>
<dbReference type="SMART" id="SM00490">
    <property type="entry name" value="HELICc"/>
    <property type="match status" value="1"/>
</dbReference>
<feature type="short sequence motif" description="Q motif" evidence="5">
    <location>
        <begin position="35"/>
        <end position="63"/>
    </location>
</feature>
<dbReference type="InParanoid" id="A0A0V0R4C4"/>
<evidence type="ECO:0000259" key="7">
    <source>
        <dbReference type="PROSITE" id="PS51192"/>
    </source>
</evidence>
<keyword evidence="4" id="KW-0067">ATP-binding</keyword>
<evidence type="ECO:0000256" key="3">
    <source>
        <dbReference type="ARBA" id="ARBA00022806"/>
    </source>
</evidence>
<evidence type="ECO:0000259" key="8">
    <source>
        <dbReference type="PROSITE" id="PS51194"/>
    </source>
</evidence>
<keyword evidence="11" id="KW-1185">Reference proteome</keyword>
<proteinExistence type="predicted"/>
<dbReference type="PROSITE" id="PS51195">
    <property type="entry name" value="Q_MOTIF"/>
    <property type="match status" value="1"/>
</dbReference>
<feature type="domain" description="Helicase C-terminal" evidence="8">
    <location>
        <begin position="269"/>
        <end position="417"/>
    </location>
</feature>
<name>A0A0V0R4C4_PSEPJ</name>
<evidence type="ECO:0000256" key="4">
    <source>
        <dbReference type="ARBA" id="ARBA00022840"/>
    </source>
</evidence>
<dbReference type="GO" id="GO:0003724">
    <property type="term" value="F:RNA helicase activity"/>
    <property type="evidence" value="ECO:0007669"/>
    <property type="project" value="InterPro"/>
</dbReference>
<dbReference type="InterPro" id="IPR050079">
    <property type="entry name" value="DEAD_box_RNA_helicase"/>
</dbReference>
<dbReference type="AlphaFoldDB" id="A0A0V0R4C4"/>
<dbReference type="FunCoup" id="A0A0V0R4C4">
    <property type="interactions" value="504"/>
</dbReference>
<gene>
    <name evidence="10" type="ORF">PPERSA_09213</name>
</gene>
<feature type="region of interest" description="Disordered" evidence="6">
    <location>
        <begin position="1"/>
        <end position="28"/>
    </location>
</feature>
<dbReference type="Pfam" id="PF00271">
    <property type="entry name" value="Helicase_C"/>
    <property type="match status" value="1"/>
</dbReference>
<dbReference type="Gene3D" id="3.40.50.300">
    <property type="entry name" value="P-loop containing nucleotide triphosphate hydrolases"/>
    <property type="match status" value="2"/>
</dbReference>
<dbReference type="GO" id="GO:0016787">
    <property type="term" value="F:hydrolase activity"/>
    <property type="evidence" value="ECO:0007669"/>
    <property type="project" value="UniProtKB-KW"/>
</dbReference>
<dbReference type="InterPro" id="IPR014001">
    <property type="entry name" value="Helicase_ATP-bd"/>
</dbReference>
<evidence type="ECO:0000313" key="10">
    <source>
        <dbReference type="EMBL" id="KRX09329.1"/>
    </source>
</evidence>
<feature type="domain" description="DEAD-box RNA helicase Q" evidence="9">
    <location>
        <begin position="35"/>
        <end position="63"/>
    </location>
</feature>
<feature type="domain" description="Helicase ATP-binding" evidence="7">
    <location>
        <begin position="66"/>
        <end position="241"/>
    </location>
</feature>
<dbReference type="OMA" id="YAHVEPK"/>
<keyword evidence="3" id="KW-0347">Helicase</keyword>
<dbReference type="InterPro" id="IPR011545">
    <property type="entry name" value="DEAD/DEAH_box_helicase_dom"/>
</dbReference>
<dbReference type="CDD" id="cd18787">
    <property type="entry name" value="SF2_C_DEAD"/>
    <property type="match status" value="1"/>
</dbReference>
<sequence length="417" mass="48426">MSNDKKEDIPDYQSEHSDSEDQQDDQKQQYIANASSFKDFMLREELNRAIEEAGFEKPSPVQNACINLAVNGRDILCQAQAGTGKTAVFVLSILNQLTKEKPDPLQALVICPTRELAQQIRDEFKRFQKFMKGIWTEAFFGGDATVQDHIQQLKQSPPTIIVGCPGRLLDLVQKKALDLKKIKYFVVDECDQILSNNKFVNQITQIFIETPRDKQVMMFSGTLPKEIRPKCMKFLQNYEEVIVEDTAKLVLNGLDQYQKNLEEKQKLVELRRLLETVDYNQAMIFVSDQERATKLSEYLESKGHENSFIHGRLKQQLRNQTYEQYKQQYRRILIATDLFGRGMDFPRVNLVINFDMPRNKDANQNEQYMHRVGRAGRHFTKGNAISFIASEQDKKQIEEIQNYFSCTIEELPDQIEN</sequence>
<dbReference type="GO" id="GO:0005829">
    <property type="term" value="C:cytosol"/>
    <property type="evidence" value="ECO:0007669"/>
    <property type="project" value="TreeGrafter"/>
</dbReference>
<dbReference type="PROSITE" id="PS51194">
    <property type="entry name" value="HELICASE_CTER"/>
    <property type="match status" value="1"/>
</dbReference>
<accession>A0A0V0R4C4</accession>
<dbReference type="SUPFAM" id="SSF52540">
    <property type="entry name" value="P-loop containing nucleoside triphosphate hydrolases"/>
    <property type="match status" value="1"/>
</dbReference>
<evidence type="ECO:0000256" key="5">
    <source>
        <dbReference type="PROSITE-ProRule" id="PRU00552"/>
    </source>
</evidence>
<evidence type="ECO:0000259" key="9">
    <source>
        <dbReference type="PROSITE" id="PS51195"/>
    </source>
</evidence>
<organism evidence="10 11">
    <name type="scientific">Pseudocohnilembus persalinus</name>
    <name type="common">Ciliate</name>
    <dbReference type="NCBI Taxonomy" id="266149"/>
    <lineage>
        <taxon>Eukaryota</taxon>
        <taxon>Sar</taxon>
        <taxon>Alveolata</taxon>
        <taxon>Ciliophora</taxon>
        <taxon>Intramacronucleata</taxon>
        <taxon>Oligohymenophorea</taxon>
        <taxon>Scuticociliatia</taxon>
        <taxon>Philasterida</taxon>
        <taxon>Pseudocohnilembidae</taxon>
        <taxon>Pseudocohnilembus</taxon>
    </lineage>
</organism>
<dbReference type="PROSITE" id="PS51192">
    <property type="entry name" value="HELICASE_ATP_BIND_1"/>
    <property type="match status" value="1"/>
</dbReference>
<dbReference type="Proteomes" id="UP000054937">
    <property type="component" value="Unassembled WGS sequence"/>
</dbReference>
<dbReference type="GO" id="GO:0003676">
    <property type="term" value="F:nucleic acid binding"/>
    <property type="evidence" value="ECO:0007669"/>
    <property type="project" value="InterPro"/>
</dbReference>
<evidence type="ECO:0000256" key="6">
    <source>
        <dbReference type="SAM" id="MobiDB-lite"/>
    </source>
</evidence>
<dbReference type="OrthoDB" id="10265785at2759"/>
<evidence type="ECO:0000256" key="1">
    <source>
        <dbReference type="ARBA" id="ARBA00022741"/>
    </source>
</evidence>
<feature type="compositionally biased region" description="Basic and acidic residues" evidence="6">
    <location>
        <begin position="1"/>
        <end position="27"/>
    </location>
</feature>